<dbReference type="EMBL" id="JASPKY010000284">
    <property type="protein sequence ID" value="KAK9711117.1"/>
    <property type="molecule type" value="Genomic_DNA"/>
</dbReference>
<dbReference type="AlphaFoldDB" id="A0AAW1K0D8"/>
<proteinExistence type="predicted"/>
<organism evidence="1 2">
    <name type="scientific">Popillia japonica</name>
    <name type="common">Japanese beetle</name>
    <dbReference type="NCBI Taxonomy" id="7064"/>
    <lineage>
        <taxon>Eukaryota</taxon>
        <taxon>Metazoa</taxon>
        <taxon>Ecdysozoa</taxon>
        <taxon>Arthropoda</taxon>
        <taxon>Hexapoda</taxon>
        <taxon>Insecta</taxon>
        <taxon>Pterygota</taxon>
        <taxon>Neoptera</taxon>
        <taxon>Endopterygota</taxon>
        <taxon>Coleoptera</taxon>
        <taxon>Polyphaga</taxon>
        <taxon>Scarabaeiformia</taxon>
        <taxon>Scarabaeidae</taxon>
        <taxon>Rutelinae</taxon>
        <taxon>Popillia</taxon>
    </lineage>
</organism>
<accession>A0AAW1K0D8</accession>
<gene>
    <name evidence="1" type="ORF">QE152_g25639</name>
</gene>
<evidence type="ECO:0000313" key="1">
    <source>
        <dbReference type="EMBL" id="KAK9711117.1"/>
    </source>
</evidence>
<dbReference type="Proteomes" id="UP001458880">
    <property type="component" value="Unassembled WGS sequence"/>
</dbReference>
<comment type="caution">
    <text evidence="1">The sequence shown here is derived from an EMBL/GenBank/DDBJ whole genome shotgun (WGS) entry which is preliminary data.</text>
</comment>
<evidence type="ECO:0000313" key="2">
    <source>
        <dbReference type="Proteomes" id="UP001458880"/>
    </source>
</evidence>
<sequence>MALTTSNLLTEVLECLATLENLSTLAGKLPQRSKTDVTDVLVPKCSANREYDDNKRIPDLAISSRVDCKDQKRAVATYK</sequence>
<reference evidence="1 2" key="1">
    <citation type="journal article" date="2024" name="BMC Genomics">
        <title>De novo assembly and annotation of Popillia japonica's genome with initial clues to its potential as an invasive pest.</title>
        <authorList>
            <person name="Cucini C."/>
            <person name="Boschi S."/>
            <person name="Funari R."/>
            <person name="Cardaioli E."/>
            <person name="Iannotti N."/>
            <person name="Marturano G."/>
            <person name="Paoli F."/>
            <person name="Bruttini M."/>
            <person name="Carapelli A."/>
            <person name="Frati F."/>
            <person name="Nardi F."/>
        </authorList>
    </citation>
    <scope>NUCLEOTIDE SEQUENCE [LARGE SCALE GENOMIC DNA]</scope>
    <source>
        <strain evidence="1">DMR45628</strain>
    </source>
</reference>
<name>A0AAW1K0D8_POPJA</name>
<protein>
    <submittedName>
        <fullName evidence="1">Uncharacterized protein</fullName>
    </submittedName>
</protein>
<keyword evidence="2" id="KW-1185">Reference proteome</keyword>